<dbReference type="SUPFAM" id="SSF69360">
    <property type="entry name" value="Cell wall binding repeat"/>
    <property type="match status" value="1"/>
</dbReference>
<keyword evidence="2" id="KW-0677">Repeat</keyword>
<dbReference type="eggNOG" id="COG5263">
    <property type="taxonomic scope" value="Bacteria"/>
</dbReference>
<dbReference type="PATRIC" id="fig|931276.5.peg.2933"/>
<dbReference type="AlphaFoldDB" id="M1MZ53"/>
<name>M1MZ53_9CLOT</name>
<feature type="repeat" description="Cell wall-binding" evidence="4">
    <location>
        <begin position="341"/>
        <end position="360"/>
    </location>
</feature>
<dbReference type="Proteomes" id="UP000011728">
    <property type="component" value="Chromosome"/>
</dbReference>
<dbReference type="PANTHER" id="PTHR43037">
    <property type="entry name" value="UNNAMED PRODUCT-RELATED"/>
    <property type="match status" value="1"/>
</dbReference>
<dbReference type="SUPFAM" id="SSF53474">
    <property type="entry name" value="alpha/beta-Hydrolases"/>
    <property type="match status" value="1"/>
</dbReference>
<dbReference type="EMBL" id="CP004121">
    <property type="protein sequence ID" value="AGF56677.1"/>
    <property type="molecule type" value="Genomic_DNA"/>
</dbReference>
<feature type="repeat" description="Cell wall-binding" evidence="4">
    <location>
        <begin position="300"/>
        <end position="320"/>
    </location>
</feature>
<accession>M1MZ53</accession>
<keyword evidence="3" id="KW-0378">Hydrolase</keyword>
<dbReference type="InterPro" id="IPR018337">
    <property type="entry name" value="Cell_wall/Cho-bd_repeat"/>
</dbReference>
<evidence type="ECO:0000256" key="1">
    <source>
        <dbReference type="ARBA" id="ARBA00022729"/>
    </source>
</evidence>
<sequence length="929" mass="102471">MYITTGSSITIENTGDTYDAKAADGKIYEYRAQIKAGFQVPPPGAPPFNDSPYCENPDDFYRIAELSIWRKEKVGGDGLFHNITDSVVFGATNNHHPAVLGSSDATYYSTGNSDAANEAASNDYVEVMQSISKAQDSGEVDGIKYAKDVKSYFVTDKDGNTENILGLGTDGSGYAMMSGNPYGLQSVLIDGANKKVYAQTVSFKTENGYSYIDLGDKDDTSFDDFQTGGGQLFVLDGGYIKKWNNKDAFEKLYKVDGGMNKMSVDNPGGIIVWNQDDEMYSVIDIPPTAPAGDKTAVVVKTGWIKNDDGTWSYFKADGTKATGWQNIRNNWYYLNASGVMQTGWINDNGIWYYCTGSGEMLSNTTIDGYALGANGAWQGNSSDISGKLNLVKSDKVANYNYYIYDAAKDKYQSIRSDILTPKYYIFAGNKTKAEANELIAKLGLLKNVQDWAGQVYVVNPIDGKTYGNDDKEAFIDLVGGAISNVKIIGIDDGATFANNYLSQSCYFVAGMMLYGGQINENVAKTDVVPVYLSNSGNTAIDYYKQLNNSTVESKSDKYSLYTNADKPLQAVAVASNQETLAEAFNNAWDSVLSKNYRQHNNTAEFYNLSARSATKDYELIKTPIFKDLGITYNQEINQSVSGMNGKYTWFEYVPNTVTSSKAKSVPLVISLHGNQNDPRIQGDSTGWPELAAKENFIVVSPEWQSKDSNYFNVDGLGDDGVINLIKDLQVKYPQIDPSRIYVNGLSLGGAESFKLGLKNSNIFAGVAITSGVNVFADEVTKIADTYKGGEVPLLYMCGDHDFFQMIPVDGSSKFGTQFLFGKQVWDEDKNVHIFSSLQAYEKVNGLPVSEMNMKANEYYGIALDNQRWTKLGDKDMYVGTLSNNNGVVMELAAVKDLAHWNYKPEAEYQWNFLKKYSRNTETGKLNFNK</sequence>
<proteinExistence type="predicted"/>
<keyword evidence="6" id="KW-1185">Reference proteome</keyword>
<dbReference type="PANTHER" id="PTHR43037:SF5">
    <property type="entry name" value="FERULOYL ESTERASE"/>
    <property type="match status" value="1"/>
</dbReference>
<evidence type="ECO:0000256" key="2">
    <source>
        <dbReference type="ARBA" id="ARBA00022737"/>
    </source>
</evidence>
<organism evidence="5 6">
    <name type="scientific">Clostridium saccharoperbutylacetonicum N1-4(HMT)</name>
    <dbReference type="NCBI Taxonomy" id="931276"/>
    <lineage>
        <taxon>Bacteria</taxon>
        <taxon>Bacillati</taxon>
        <taxon>Bacillota</taxon>
        <taxon>Clostridia</taxon>
        <taxon>Eubacteriales</taxon>
        <taxon>Clostridiaceae</taxon>
        <taxon>Clostridium</taxon>
    </lineage>
</organism>
<dbReference type="Gene3D" id="3.40.50.1820">
    <property type="entry name" value="alpha/beta hydrolase"/>
    <property type="match status" value="1"/>
</dbReference>
<dbReference type="HOGENOM" id="CLU_314675_0_0_9"/>
<dbReference type="RefSeq" id="WP_015392996.1">
    <property type="nucleotide sequence ID" value="NC_020291.1"/>
</dbReference>
<feature type="repeat" description="Cell wall-binding" evidence="4">
    <location>
        <begin position="321"/>
        <end position="340"/>
    </location>
</feature>
<gene>
    <name evidence="5" type="ORF">Cspa_c29160</name>
</gene>
<dbReference type="Gene3D" id="2.10.270.10">
    <property type="entry name" value="Cholin Binding"/>
    <property type="match status" value="1"/>
</dbReference>
<dbReference type="eggNOG" id="COG3509">
    <property type="taxonomic scope" value="Bacteria"/>
</dbReference>
<evidence type="ECO:0000256" key="4">
    <source>
        <dbReference type="PROSITE-ProRule" id="PRU00591"/>
    </source>
</evidence>
<dbReference type="InterPro" id="IPR029058">
    <property type="entry name" value="AB_hydrolase_fold"/>
</dbReference>
<dbReference type="GO" id="GO:0016787">
    <property type="term" value="F:hydrolase activity"/>
    <property type="evidence" value="ECO:0007669"/>
    <property type="project" value="UniProtKB-KW"/>
</dbReference>
<dbReference type="KEGG" id="csr:Cspa_c29160"/>
<dbReference type="Pfam" id="PF01473">
    <property type="entry name" value="Choline_bind_1"/>
    <property type="match status" value="1"/>
</dbReference>
<dbReference type="InterPro" id="IPR050955">
    <property type="entry name" value="Plant_Biomass_Hydrol_Est"/>
</dbReference>
<dbReference type="Pfam" id="PF19127">
    <property type="entry name" value="Choline_bind_3"/>
    <property type="match status" value="1"/>
</dbReference>
<evidence type="ECO:0000313" key="5">
    <source>
        <dbReference type="EMBL" id="AGF56677.1"/>
    </source>
</evidence>
<protein>
    <submittedName>
        <fullName evidence="5">Poly(3-hydroxybutyrate) depolymerase</fullName>
    </submittedName>
</protein>
<reference evidence="5 6" key="1">
    <citation type="submission" date="2013-02" db="EMBL/GenBank/DDBJ databases">
        <title>Genome sequence of Clostridium saccharoperbutylacetonicum N1-4(HMT).</title>
        <authorList>
            <person name="Poehlein A."/>
            <person name="Daniel R."/>
        </authorList>
    </citation>
    <scope>NUCLEOTIDE SEQUENCE [LARGE SCALE GENOMIC DNA]</scope>
    <source>
        <strain evidence="6">N1-4(HMT)</strain>
    </source>
</reference>
<keyword evidence="1" id="KW-0732">Signal</keyword>
<dbReference type="PROSITE" id="PS51170">
    <property type="entry name" value="CW"/>
    <property type="match status" value="3"/>
</dbReference>
<evidence type="ECO:0000256" key="3">
    <source>
        <dbReference type="ARBA" id="ARBA00022801"/>
    </source>
</evidence>
<evidence type="ECO:0000313" key="6">
    <source>
        <dbReference type="Proteomes" id="UP000011728"/>
    </source>
</evidence>